<feature type="transmembrane region" description="Helical" evidence="2">
    <location>
        <begin position="21"/>
        <end position="42"/>
    </location>
</feature>
<name>A0A517NY60_9BACT</name>
<protein>
    <submittedName>
        <fullName evidence="3">Uncharacterized protein</fullName>
    </submittedName>
</protein>
<keyword evidence="4" id="KW-1185">Reference proteome</keyword>
<keyword evidence="2" id="KW-0472">Membrane</keyword>
<evidence type="ECO:0000256" key="2">
    <source>
        <dbReference type="SAM" id="Phobius"/>
    </source>
</evidence>
<dbReference type="Proteomes" id="UP000319817">
    <property type="component" value="Chromosome"/>
</dbReference>
<reference evidence="3 4" key="1">
    <citation type="submission" date="2019-02" db="EMBL/GenBank/DDBJ databases">
        <title>Deep-cultivation of Planctomycetes and their phenomic and genomic characterization uncovers novel biology.</title>
        <authorList>
            <person name="Wiegand S."/>
            <person name="Jogler M."/>
            <person name="Boedeker C."/>
            <person name="Pinto D."/>
            <person name="Vollmers J."/>
            <person name="Rivas-Marin E."/>
            <person name="Kohn T."/>
            <person name="Peeters S.H."/>
            <person name="Heuer A."/>
            <person name="Rast P."/>
            <person name="Oberbeckmann S."/>
            <person name="Bunk B."/>
            <person name="Jeske O."/>
            <person name="Meyerdierks A."/>
            <person name="Storesund J.E."/>
            <person name="Kallscheuer N."/>
            <person name="Luecker S."/>
            <person name="Lage O.M."/>
            <person name="Pohl T."/>
            <person name="Merkel B.J."/>
            <person name="Hornburger P."/>
            <person name="Mueller R.-W."/>
            <person name="Bruemmer F."/>
            <person name="Labrenz M."/>
            <person name="Spormann A.M."/>
            <person name="Op den Camp H."/>
            <person name="Overmann J."/>
            <person name="Amann R."/>
            <person name="Jetten M.S.M."/>
            <person name="Mascher T."/>
            <person name="Medema M.H."/>
            <person name="Devos D.P."/>
            <person name="Kaster A.-K."/>
            <person name="Ovreas L."/>
            <person name="Rohde M."/>
            <person name="Galperin M.Y."/>
            <person name="Jogler C."/>
        </authorList>
    </citation>
    <scope>NUCLEOTIDE SEQUENCE [LARGE SCALE GENOMIC DNA]</scope>
    <source>
        <strain evidence="3 4">K23_9</strain>
    </source>
</reference>
<feature type="region of interest" description="Disordered" evidence="1">
    <location>
        <begin position="151"/>
        <end position="188"/>
    </location>
</feature>
<organism evidence="3 4">
    <name type="scientific">Stieleria marina</name>
    <dbReference type="NCBI Taxonomy" id="1930275"/>
    <lineage>
        <taxon>Bacteria</taxon>
        <taxon>Pseudomonadati</taxon>
        <taxon>Planctomycetota</taxon>
        <taxon>Planctomycetia</taxon>
        <taxon>Pirellulales</taxon>
        <taxon>Pirellulaceae</taxon>
        <taxon>Stieleria</taxon>
    </lineage>
</organism>
<accession>A0A517NY60</accession>
<keyword evidence="2" id="KW-1133">Transmembrane helix</keyword>
<dbReference type="EMBL" id="CP036526">
    <property type="protein sequence ID" value="QDT12050.1"/>
    <property type="molecule type" value="Genomic_DNA"/>
</dbReference>
<proteinExistence type="predicted"/>
<sequence length="188" mass="20353">MPLPTALPLNRRERFRRGSMIVEVVVAAALFSTAVFALSRLAQTTAKLSVQANEKLSGQIVGENLLARLHATPFDEISAVAKELQARDSERTSNVVKITTKLLSVRGQQVMHIVIDISSSDAKNAQPSDELVPSGMSTIKLYDWIVENADESASVTEDAQSEDVQSEDSQAKDSQAAGSKPDEEKADE</sequence>
<evidence type="ECO:0000256" key="1">
    <source>
        <dbReference type="SAM" id="MobiDB-lite"/>
    </source>
</evidence>
<dbReference type="AlphaFoldDB" id="A0A517NY60"/>
<gene>
    <name evidence="3" type="ORF">K239x_40580</name>
</gene>
<keyword evidence="2" id="KW-0812">Transmembrane</keyword>
<evidence type="ECO:0000313" key="3">
    <source>
        <dbReference type="EMBL" id="QDT12050.1"/>
    </source>
</evidence>
<evidence type="ECO:0000313" key="4">
    <source>
        <dbReference type="Proteomes" id="UP000319817"/>
    </source>
</evidence>